<name>A0A4W6FKA6_LATCA</name>
<dbReference type="InterPro" id="IPR018247">
    <property type="entry name" value="EF_Hand_1_Ca_BS"/>
</dbReference>
<reference evidence="5" key="2">
    <citation type="submission" date="2025-08" db="UniProtKB">
        <authorList>
            <consortium name="Ensembl"/>
        </authorList>
    </citation>
    <scope>IDENTIFICATION</scope>
</reference>
<protein>
    <recommendedName>
        <fullName evidence="4">EF-hand domain-containing protein</fullName>
    </recommendedName>
</protein>
<evidence type="ECO:0000256" key="1">
    <source>
        <dbReference type="ARBA" id="ARBA00007323"/>
    </source>
</evidence>
<reference evidence="5" key="3">
    <citation type="submission" date="2025-09" db="UniProtKB">
        <authorList>
            <consortium name="Ensembl"/>
        </authorList>
    </citation>
    <scope>IDENTIFICATION</scope>
</reference>
<feature type="domain" description="EF-hand" evidence="4">
    <location>
        <begin position="62"/>
        <end position="88"/>
    </location>
</feature>
<dbReference type="Proteomes" id="UP000314980">
    <property type="component" value="Unassembled WGS sequence"/>
</dbReference>
<keyword evidence="2" id="KW-0479">Metal-binding</keyword>
<organism evidence="5 6">
    <name type="scientific">Lates calcarifer</name>
    <name type="common">Barramundi</name>
    <name type="synonym">Holocentrus calcarifer</name>
    <dbReference type="NCBI Taxonomy" id="8187"/>
    <lineage>
        <taxon>Eukaryota</taxon>
        <taxon>Metazoa</taxon>
        <taxon>Chordata</taxon>
        <taxon>Craniata</taxon>
        <taxon>Vertebrata</taxon>
        <taxon>Euteleostomi</taxon>
        <taxon>Actinopterygii</taxon>
        <taxon>Neopterygii</taxon>
        <taxon>Teleostei</taxon>
        <taxon>Neoteleostei</taxon>
        <taxon>Acanthomorphata</taxon>
        <taxon>Carangaria</taxon>
        <taxon>Carangaria incertae sedis</taxon>
        <taxon>Centropomidae</taxon>
        <taxon>Lates</taxon>
    </lineage>
</organism>
<dbReference type="InterPro" id="IPR011992">
    <property type="entry name" value="EF-hand-dom_pair"/>
</dbReference>
<evidence type="ECO:0000313" key="6">
    <source>
        <dbReference type="Proteomes" id="UP000314980"/>
    </source>
</evidence>
<accession>A0A4W6FKA6</accession>
<proteinExistence type="inferred from homology"/>
<dbReference type="InterPro" id="IPR002048">
    <property type="entry name" value="EF_hand_dom"/>
</dbReference>
<dbReference type="InParanoid" id="A0A4W6FKA6"/>
<dbReference type="PROSITE" id="PS00018">
    <property type="entry name" value="EF_HAND_1"/>
    <property type="match status" value="1"/>
</dbReference>
<dbReference type="CDD" id="cd00213">
    <property type="entry name" value="S-100"/>
    <property type="match status" value="1"/>
</dbReference>
<sequence length="93" mass="10431">MGCSLSSRAVTLLAEMFHTHAGKDGDKDHLSKKEAKELLKEEFPLLIGVSVLQRAKVQSLHFTSLDMDGDNKLDFQEFMTLVFSLTTICNKLM</sequence>
<dbReference type="Gene3D" id="1.10.238.10">
    <property type="entry name" value="EF-hand"/>
    <property type="match status" value="1"/>
</dbReference>
<dbReference type="InterPro" id="IPR013787">
    <property type="entry name" value="S100_Ca-bd_sub"/>
</dbReference>
<evidence type="ECO:0000313" key="5">
    <source>
        <dbReference type="Ensembl" id="ENSLCAP00010050999.1"/>
    </source>
</evidence>
<dbReference type="GO" id="GO:0005509">
    <property type="term" value="F:calcium ion binding"/>
    <property type="evidence" value="ECO:0007669"/>
    <property type="project" value="InterPro"/>
</dbReference>
<dbReference type="Ensembl" id="ENSLCAT00010052337.1">
    <property type="protein sequence ID" value="ENSLCAP00010050999.1"/>
    <property type="gene ID" value="ENSLCAG00010023759.1"/>
</dbReference>
<evidence type="ECO:0000256" key="2">
    <source>
        <dbReference type="ARBA" id="ARBA00022723"/>
    </source>
</evidence>
<reference evidence="6" key="1">
    <citation type="submission" date="2015-09" db="EMBL/GenBank/DDBJ databases">
        <authorList>
            <person name="Sai Rama Sridatta P."/>
        </authorList>
    </citation>
    <scope>NUCLEOTIDE SEQUENCE [LARGE SCALE GENOMIC DNA]</scope>
</reference>
<dbReference type="GeneTree" id="ENSGT01110000270552"/>
<keyword evidence="3" id="KW-0106">Calcium</keyword>
<evidence type="ECO:0000259" key="4">
    <source>
        <dbReference type="PROSITE" id="PS50222"/>
    </source>
</evidence>
<dbReference type="PANTHER" id="PTHR11639">
    <property type="entry name" value="S100 CALCIUM-BINDING PROTEIN"/>
    <property type="match status" value="1"/>
</dbReference>
<dbReference type="PROSITE" id="PS50222">
    <property type="entry name" value="EF_HAND_2"/>
    <property type="match status" value="1"/>
</dbReference>
<evidence type="ECO:0000256" key="3">
    <source>
        <dbReference type="ARBA" id="ARBA00022837"/>
    </source>
</evidence>
<dbReference type="GO" id="GO:0048306">
    <property type="term" value="F:calcium-dependent protein binding"/>
    <property type="evidence" value="ECO:0007669"/>
    <property type="project" value="TreeGrafter"/>
</dbReference>
<dbReference type="InterPro" id="IPR034325">
    <property type="entry name" value="S-100_dom"/>
</dbReference>
<comment type="similarity">
    <text evidence="1">Belongs to the S-100 family.</text>
</comment>
<dbReference type="Pfam" id="PF01023">
    <property type="entry name" value="S_100"/>
    <property type="match status" value="1"/>
</dbReference>
<dbReference type="PANTHER" id="PTHR11639:SF134">
    <property type="entry name" value="PROTEIN S100-A1-RELATED"/>
    <property type="match status" value="1"/>
</dbReference>
<keyword evidence="6" id="KW-1185">Reference proteome</keyword>
<dbReference type="AlphaFoldDB" id="A0A4W6FKA6"/>
<dbReference type="STRING" id="8187.ENSLCAP00010050999"/>
<dbReference type="SMART" id="SM01394">
    <property type="entry name" value="S_100"/>
    <property type="match status" value="1"/>
</dbReference>
<dbReference type="GO" id="GO:0046914">
    <property type="term" value="F:transition metal ion binding"/>
    <property type="evidence" value="ECO:0007669"/>
    <property type="project" value="InterPro"/>
</dbReference>
<dbReference type="SUPFAM" id="SSF47473">
    <property type="entry name" value="EF-hand"/>
    <property type="match status" value="1"/>
</dbReference>